<dbReference type="GO" id="GO:0004553">
    <property type="term" value="F:hydrolase activity, hydrolyzing O-glycosyl compounds"/>
    <property type="evidence" value="ECO:0007669"/>
    <property type="project" value="InterPro"/>
</dbReference>
<dbReference type="InterPro" id="IPR036259">
    <property type="entry name" value="MFS_trans_sf"/>
</dbReference>
<evidence type="ECO:0000256" key="1">
    <source>
        <dbReference type="ARBA" id="ARBA00004141"/>
    </source>
</evidence>
<feature type="transmembrane region" description="Helical" evidence="7">
    <location>
        <begin position="401"/>
        <end position="421"/>
    </location>
</feature>
<dbReference type="GO" id="GO:0005886">
    <property type="term" value="C:plasma membrane"/>
    <property type="evidence" value="ECO:0007669"/>
    <property type="project" value="TreeGrafter"/>
</dbReference>
<dbReference type="SUPFAM" id="SSF51445">
    <property type="entry name" value="(Trans)glycosidases"/>
    <property type="match status" value="1"/>
</dbReference>
<name>A0A8H7ATP5_9PLEO</name>
<feature type="region of interest" description="Disordered" evidence="6">
    <location>
        <begin position="1"/>
        <end position="33"/>
    </location>
</feature>
<dbReference type="RefSeq" id="XP_038781764.1">
    <property type="nucleotide sequence ID" value="XM_038935514.1"/>
</dbReference>
<feature type="compositionally biased region" description="Basic and acidic residues" evidence="6">
    <location>
        <begin position="510"/>
        <end position="519"/>
    </location>
</feature>
<dbReference type="CDD" id="cd17323">
    <property type="entry name" value="MFS_Tpo1_MDR_like"/>
    <property type="match status" value="1"/>
</dbReference>
<dbReference type="InterPro" id="IPR048395">
    <property type="entry name" value="Glyco_hydro_31_C"/>
</dbReference>
<evidence type="ECO:0000259" key="8">
    <source>
        <dbReference type="Pfam" id="PF01055"/>
    </source>
</evidence>
<dbReference type="GO" id="GO:0022857">
    <property type="term" value="F:transmembrane transporter activity"/>
    <property type="evidence" value="ECO:0007669"/>
    <property type="project" value="InterPro"/>
</dbReference>
<comment type="subcellular location">
    <subcellularLocation>
        <location evidence="1">Membrane</location>
        <topology evidence="1">Multi-pass membrane protein</topology>
    </subcellularLocation>
</comment>
<dbReference type="FunFam" id="1.20.1250.20:FF:000088">
    <property type="entry name" value="MFS multidrug transporter, putative"/>
    <property type="match status" value="1"/>
</dbReference>
<keyword evidence="3 7" id="KW-0812">Transmembrane</keyword>
<keyword evidence="4 7" id="KW-1133">Transmembrane helix</keyword>
<dbReference type="GeneID" id="62208692"/>
<dbReference type="Proteomes" id="UP000596902">
    <property type="component" value="Unassembled WGS sequence"/>
</dbReference>
<evidence type="ECO:0000256" key="4">
    <source>
        <dbReference type="ARBA" id="ARBA00022989"/>
    </source>
</evidence>
<evidence type="ECO:0000256" key="6">
    <source>
        <dbReference type="SAM" id="MobiDB-lite"/>
    </source>
</evidence>
<dbReference type="EMBL" id="JAAABM010000022">
    <property type="protein sequence ID" value="KAF7671392.1"/>
    <property type="molecule type" value="Genomic_DNA"/>
</dbReference>
<dbReference type="Pfam" id="PF01055">
    <property type="entry name" value="Glyco_hydro_31_2nd"/>
    <property type="match status" value="1"/>
</dbReference>
<dbReference type="Gene3D" id="3.20.20.80">
    <property type="entry name" value="Glycosidases"/>
    <property type="match status" value="1"/>
</dbReference>
<feature type="domain" description="Glycoside hydrolase family 31 TIM barrel" evidence="8">
    <location>
        <begin position="736"/>
        <end position="1039"/>
    </location>
</feature>
<protein>
    <submittedName>
        <fullName evidence="10">Glycoside hydrolase family 31 protein</fullName>
    </submittedName>
</protein>
<accession>A0A8H7ATP5</accession>
<dbReference type="InterPro" id="IPR000322">
    <property type="entry name" value="Glyco_hydro_31_TIM"/>
</dbReference>
<dbReference type="PANTHER" id="PTHR23502:SF3">
    <property type="entry name" value="MAJOR FACILITATOR SUPERFAMILY (MFS) PROFILE DOMAIN-CONTAINING PROTEIN-RELATED"/>
    <property type="match status" value="1"/>
</dbReference>
<reference evidence="10" key="2">
    <citation type="submission" date="2020-08" db="EMBL/GenBank/DDBJ databases">
        <title>Draft Genome Sequence of Cumin Blight Pathogen Alternaria burnsii.</title>
        <authorList>
            <person name="Feng Z."/>
        </authorList>
    </citation>
    <scope>NUCLEOTIDE SEQUENCE</scope>
    <source>
        <strain evidence="10">CBS107.38</strain>
    </source>
</reference>
<feature type="compositionally biased region" description="Basic and acidic residues" evidence="6">
    <location>
        <begin position="14"/>
        <end position="33"/>
    </location>
</feature>
<organism evidence="10 11">
    <name type="scientific">Alternaria burnsii</name>
    <dbReference type="NCBI Taxonomy" id="1187904"/>
    <lineage>
        <taxon>Eukaryota</taxon>
        <taxon>Fungi</taxon>
        <taxon>Dikarya</taxon>
        <taxon>Ascomycota</taxon>
        <taxon>Pezizomycotina</taxon>
        <taxon>Dothideomycetes</taxon>
        <taxon>Pleosporomycetidae</taxon>
        <taxon>Pleosporales</taxon>
        <taxon>Pleosporineae</taxon>
        <taxon>Pleosporaceae</taxon>
        <taxon>Alternaria</taxon>
        <taxon>Alternaria sect. Alternaria</taxon>
    </lineage>
</organism>
<evidence type="ECO:0000256" key="2">
    <source>
        <dbReference type="ARBA" id="ARBA00007806"/>
    </source>
</evidence>
<evidence type="ECO:0000256" key="5">
    <source>
        <dbReference type="ARBA" id="ARBA00023136"/>
    </source>
</evidence>
<keyword evidence="10" id="KW-0378">Hydrolase</keyword>
<keyword evidence="11" id="KW-1185">Reference proteome</keyword>
<dbReference type="SUPFAM" id="SSF103473">
    <property type="entry name" value="MFS general substrate transporter"/>
    <property type="match status" value="1"/>
</dbReference>
<dbReference type="InterPro" id="IPR011701">
    <property type="entry name" value="MFS"/>
</dbReference>
<dbReference type="InterPro" id="IPR013780">
    <property type="entry name" value="Glyco_hydro_b"/>
</dbReference>
<evidence type="ECO:0000256" key="3">
    <source>
        <dbReference type="ARBA" id="ARBA00022692"/>
    </source>
</evidence>
<dbReference type="CDD" id="cd06595">
    <property type="entry name" value="GH31_u1"/>
    <property type="match status" value="1"/>
</dbReference>
<dbReference type="GO" id="GO:0005975">
    <property type="term" value="P:carbohydrate metabolic process"/>
    <property type="evidence" value="ECO:0007669"/>
    <property type="project" value="InterPro"/>
</dbReference>
<feature type="transmembrane region" description="Helical" evidence="7">
    <location>
        <begin position="373"/>
        <end position="395"/>
    </location>
</feature>
<evidence type="ECO:0000256" key="7">
    <source>
        <dbReference type="SAM" id="Phobius"/>
    </source>
</evidence>
<dbReference type="PANTHER" id="PTHR23502">
    <property type="entry name" value="MAJOR FACILITATOR SUPERFAMILY"/>
    <property type="match status" value="1"/>
</dbReference>
<comment type="caution">
    <text evidence="10">The sequence shown here is derived from an EMBL/GenBank/DDBJ whole genome shotgun (WGS) entry which is preliminary data.</text>
</comment>
<dbReference type="Gene3D" id="1.20.1250.20">
    <property type="entry name" value="MFS general substrate transporter like domains"/>
    <property type="match status" value="1"/>
</dbReference>
<dbReference type="Gene3D" id="2.60.40.1180">
    <property type="entry name" value="Golgi alpha-mannosidase II"/>
    <property type="match status" value="2"/>
</dbReference>
<dbReference type="SUPFAM" id="SSF51011">
    <property type="entry name" value="Glycosyl hydrolase domain"/>
    <property type="match status" value="1"/>
</dbReference>
<dbReference type="InterPro" id="IPR017853">
    <property type="entry name" value="GH"/>
</dbReference>
<sequence>MATVEAGKATAVPDTERDPDYGQGKEMDQEKTDRIVKDDKVELQDSDAWDKLGYSFPTWRKWQILIVVFFIQISINTNASMYSHAVSAVSEHHGVSEQAARVPQAAFLIAYGIGCELWAPWSEEYGRWPIQQLSLFLVNLWQIPCALSKNYATYVVCRTLGGLSTAGGSVTLGVLADMWEPDEQEFAVAFLVLSSVGGSVVGAIIGAFVEEYKSVEWIFWVQLIIGGFVQAVHFLCNPETRSTILLDREAKRRRKTGEDANIYGPNEIRGGHKMSFKEVGTIFWRPFYMFFTEPIVLWLSLLSGFSDALIFTFLESFGPVYEQWGFGTVGAGLAFIPILLSYFLAYASYMPSIIKFRKKRRVNPDSVAPEARLWWLLFLAPLETLGLFGFAWTSLGPDYGIPWIAPMIFSAMVGMANYAIYQSSIDYQTAAYGPYASSATGGNDLARDALAGIASLYSTPLYKNIPGRPLQYASTILACLAFVVTIPIYIVYWKGPEIRAKSKFAQSLDQSRHQRDEKRRKSSLAGIEGPLGEKEKKVHREAVAMTKARYDFKTRPVAHPDAIVAGDKYRFTILTDGLLRFEWAEDGRFEDRASTFAINRKLAVPDFYVWDRGHGIEIVTKRFHVVYDKKKFSADGFKIHLKGNVTGTWTYGQPLSNLGGTNRTLDGVDGRTNLGPGVLSREGMALLDDTKSMLFQDNGWIAGRTSGDRTDQYIFMYGRDYREAMRAFYAVSGSQPLLPRYAMGNWWSRYHAYDEKEYLDLHDHFDKDDVPMNVAVVDMDWHLVWDLPGGVNGWTGYTWNKKLFPDPDAFMKKLHDRGMKLTLNLHPADGFRPHEEQYPEVAKYLGIDPQSKQTIPFDCTDKKFMDAYFDIVHHEHEERGVDFWWVDWQQGNTSKIPGVDPLWVLNHFHFLDSGRGSQRPLILSRFGGPGAQRYQIGFSGDAIITWDSLHFQPEFTATASNIGYGWWSNDIGGHTHGYKNDELYTRWVQLGCWSPILRLHSDNNPFNTREPWRFNQEARVIVEDTLRFRHRLIPYLYTMNARSASDDEPLIQPMYWDHPEADEAYNVPNQFRFGSEMIVAPITQPRDQTTHLGAEKLWLPEGRYVDIFTGIVYNRAGELTVHRPLNFVPVLAKEGSIIPLDAAYRPKSGSPNPEGLEILLAVGADGSFTLIEDDGTGHLVDDGGFSIIDDEGQESADDTVRFAHTPITYKQSTGVINIGPTTPENHAIPKNRSWKIRLLAHTPKKGAEIRCVTTSPTTKKHAKVLSHKVTQESNGTLITLDAVPTSHTIHIELMSSSSRSSASSSGPQLDVIDPNPKLWDIIDKAWVEMDKKWDYWNCVNNGEPVLNKVRALQGRGMHRGLLDAMLELLLADGRYAGEEMDEW</sequence>
<reference evidence="10" key="1">
    <citation type="submission" date="2020-01" db="EMBL/GenBank/DDBJ databases">
        <authorList>
            <person name="Feng Z.H.Z."/>
        </authorList>
    </citation>
    <scope>NUCLEOTIDE SEQUENCE</scope>
    <source>
        <strain evidence="10">CBS107.38</strain>
    </source>
</reference>
<feature type="region of interest" description="Disordered" evidence="6">
    <location>
        <begin position="504"/>
        <end position="526"/>
    </location>
</feature>
<evidence type="ECO:0000259" key="9">
    <source>
        <dbReference type="Pfam" id="PF21365"/>
    </source>
</evidence>
<evidence type="ECO:0000313" key="10">
    <source>
        <dbReference type="EMBL" id="KAF7671392.1"/>
    </source>
</evidence>
<evidence type="ECO:0000313" key="11">
    <source>
        <dbReference type="Proteomes" id="UP000596902"/>
    </source>
</evidence>
<feature type="transmembrane region" description="Helical" evidence="7">
    <location>
        <begin position="472"/>
        <end position="493"/>
    </location>
</feature>
<feature type="domain" description="Glycosyl hydrolase family 31 C-terminal" evidence="9">
    <location>
        <begin position="1048"/>
        <end position="1138"/>
    </location>
</feature>
<feature type="transmembrane region" description="Helical" evidence="7">
    <location>
        <begin position="326"/>
        <end position="352"/>
    </location>
</feature>
<comment type="similarity">
    <text evidence="2">Belongs to the glycosyl hydrolase 31 family.</text>
</comment>
<proteinExistence type="inferred from homology"/>
<dbReference type="Pfam" id="PF21365">
    <property type="entry name" value="Glyco_hydro_31_3rd"/>
    <property type="match status" value="1"/>
</dbReference>
<feature type="transmembrane region" description="Helical" evidence="7">
    <location>
        <begin position="295"/>
        <end position="314"/>
    </location>
</feature>
<gene>
    <name evidence="10" type="ORF">GT037_010467</name>
</gene>
<dbReference type="Pfam" id="PF07690">
    <property type="entry name" value="MFS_1"/>
    <property type="match status" value="1"/>
</dbReference>
<feature type="transmembrane region" description="Helical" evidence="7">
    <location>
        <begin position="186"/>
        <end position="205"/>
    </location>
</feature>
<keyword evidence="5 7" id="KW-0472">Membrane</keyword>